<accession>A0A847S6U6</accession>
<keyword evidence="2" id="KW-1185">Reference proteome</keyword>
<sequence>MTVSSSLRQQALHALQLCAPDEKARWVLGWSLSMPVDPAEILSPTLPLPGRPEHPRLVPPAQVKTRSMTTVEGRAALIHALAHIEFNAINLALDIVWRFAGMPEAFYRDWLRVAQEEAQHFQLLEGHLHTLGAHYGDYPAHNGLWEMAEKTQDDLLARLALVPRTLEARGLDVSPAIRDKLLQAGDQAAAAILDIILRDEIGHVAIGNHWYKALCQQRGLDPVAAYAELAQRYQAPRQRAPFNLEARRAAGFDEAELAALQQP</sequence>
<dbReference type="InterPro" id="IPR007402">
    <property type="entry name" value="DUF455"/>
</dbReference>
<gene>
    <name evidence="1" type="ORF">HF682_10620</name>
</gene>
<dbReference type="RefSeq" id="WP_168877268.1">
    <property type="nucleotide sequence ID" value="NZ_JABAIM010000002.1"/>
</dbReference>
<comment type="caution">
    <text evidence="1">The sequence shown here is derived from an EMBL/GenBank/DDBJ whole genome shotgun (WGS) entry which is preliminary data.</text>
</comment>
<dbReference type="AlphaFoldDB" id="A0A847S6U6"/>
<organism evidence="1 2">
    <name type="scientific">Leeia aquatica</name>
    <dbReference type="NCBI Taxonomy" id="2725557"/>
    <lineage>
        <taxon>Bacteria</taxon>
        <taxon>Pseudomonadati</taxon>
        <taxon>Pseudomonadota</taxon>
        <taxon>Betaproteobacteria</taxon>
        <taxon>Neisseriales</taxon>
        <taxon>Leeiaceae</taxon>
        <taxon>Leeia</taxon>
    </lineage>
</organism>
<dbReference type="EMBL" id="JABAIM010000002">
    <property type="protein sequence ID" value="NLR75614.1"/>
    <property type="molecule type" value="Genomic_DNA"/>
</dbReference>
<proteinExistence type="predicted"/>
<evidence type="ECO:0000313" key="2">
    <source>
        <dbReference type="Proteomes" id="UP000587991"/>
    </source>
</evidence>
<dbReference type="SUPFAM" id="SSF47240">
    <property type="entry name" value="Ferritin-like"/>
    <property type="match status" value="1"/>
</dbReference>
<protein>
    <submittedName>
        <fullName evidence="1">Ferritin-like domain-containing protein</fullName>
    </submittedName>
</protein>
<dbReference type="PANTHER" id="PTHR42782:SF4">
    <property type="entry name" value="DUF455 DOMAIN-CONTAINING PROTEIN"/>
    <property type="match status" value="1"/>
</dbReference>
<dbReference type="Proteomes" id="UP000587991">
    <property type="component" value="Unassembled WGS sequence"/>
</dbReference>
<reference evidence="1 2" key="1">
    <citation type="submission" date="2020-04" db="EMBL/GenBank/DDBJ databases">
        <title>Draft genome of Leeia sp. IMCC25680.</title>
        <authorList>
            <person name="Song J."/>
            <person name="Cho J.-C."/>
        </authorList>
    </citation>
    <scope>NUCLEOTIDE SEQUENCE [LARGE SCALE GENOMIC DNA]</scope>
    <source>
        <strain evidence="1 2">IMCC25680</strain>
    </source>
</reference>
<dbReference type="PANTHER" id="PTHR42782">
    <property type="entry name" value="SI:CH73-314G15.3"/>
    <property type="match status" value="1"/>
</dbReference>
<dbReference type="Pfam" id="PF04305">
    <property type="entry name" value="DUF455"/>
    <property type="match status" value="1"/>
</dbReference>
<dbReference type="CDD" id="cd00657">
    <property type="entry name" value="Ferritin_like"/>
    <property type="match status" value="1"/>
</dbReference>
<evidence type="ECO:0000313" key="1">
    <source>
        <dbReference type="EMBL" id="NLR75614.1"/>
    </source>
</evidence>
<dbReference type="PIRSF" id="PIRSF012318">
    <property type="entry name" value="UCP012318"/>
    <property type="match status" value="1"/>
</dbReference>
<dbReference type="InterPro" id="IPR009078">
    <property type="entry name" value="Ferritin-like_SF"/>
</dbReference>
<dbReference type="InterPro" id="IPR011197">
    <property type="entry name" value="UCP012318"/>
</dbReference>
<name>A0A847S6U6_9NEIS</name>